<dbReference type="InterPro" id="IPR011990">
    <property type="entry name" value="TPR-like_helical_dom_sf"/>
</dbReference>
<evidence type="ECO:0000313" key="2">
    <source>
        <dbReference type="EMBL" id="KAF4335299.1"/>
    </source>
</evidence>
<dbReference type="Proteomes" id="UP000730481">
    <property type="component" value="Unassembled WGS sequence"/>
</dbReference>
<dbReference type="EMBL" id="PVQB02000574">
    <property type="protein sequence ID" value="KAF4335299.1"/>
    <property type="molecule type" value="Genomic_DNA"/>
</dbReference>
<gene>
    <name evidence="2" type="ORF">FBEOM_10846</name>
</gene>
<proteinExistence type="predicted"/>
<evidence type="ECO:0000259" key="1">
    <source>
        <dbReference type="Pfam" id="PF12770"/>
    </source>
</evidence>
<keyword evidence="3" id="KW-1185">Reference proteome</keyword>
<name>A0A9P5ABK4_9HYPO</name>
<organism evidence="2 3">
    <name type="scientific">Fusarium beomiforme</name>
    <dbReference type="NCBI Taxonomy" id="44412"/>
    <lineage>
        <taxon>Eukaryota</taxon>
        <taxon>Fungi</taxon>
        <taxon>Dikarya</taxon>
        <taxon>Ascomycota</taxon>
        <taxon>Pezizomycotina</taxon>
        <taxon>Sordariomycetes</taxon>
        <taxon>Hypocreomycetidae</taxon>
        <taxon>Hypocreales</taxon>
        <taxon>Nectriaceae</taxon>
        <taxon>Fusarium</taxon>
        <taxon>Fusarium burgessii species complex</taxon>
    </lineage>
</organism>
<dbReference type="OrthoDB" id="9991317at2759"/>
<reference evidence="2" key="2">
    <citation type="submission" date="2020-02" db="EMBL/GenBank/DDBJ databases">
        <title>Identification and distribution of gene clusters putatively required for synthesis of sphingolipid metabolism inhibitors in phylogenetically diverse species of the filamentous fungus Fusarium.</title>
        <authorList>
            <person name="Kim H.-S."/>
            <person name="Busman M."/>
            <person name="Brown D.W."/>
            <person name="Divon H."/>
            <person name="Uhlig S."/>
            <person name="Proctor R.H."/>
        </authorList>
    </citation>
    <scope>NUCLEOTIDE SEQUENCE</scope>
    <source>
        <strain evidence="2">NRRL 25174</strain>
    </source>
</reference>
<dbReference type="Pfam" id="PF12770">
    <property type="entry name" value="CHAT"/>
    <property type="match status" value="1"/>
</dbReference>
<protein>
    <recommendedName>
        <fullName evidence="1">CHAT domain-containing protein</fullName>
    </recommendedName>
</protein>
<evidence type="ECO:0000313" key="3">
    <source>
        <dbReference type="Proteomes" id="UP000730481"/>
    </source>
</evidence>
<dbReference type="InterPro" id="IPR024983">
    <property type="entry name" value="CHAT_dom"/>
</dbReference>
<accession>A0A9P5ABK4</accession>
<dbReference type="Gene3D" id="1.25.40.10">
    <property type="entry name" value="Tetratricopeptide repeat domain"/>
    <property type="match status" value="1"/>
</dbReference>
<feature type="domain" description="CHAT" evidence="1">
    <location>
        <begin position="1067"/>
        <end position="1353"/>
    </location>
</feature>
<comment type="caution">
    <text evidence="2">The sequence shown here is derived from an EMBL/GenBank/DDBJ whole genome shotgun (WGS) entry which is preliminary data.</text>
</comment>
<sequence length="1354" mass="149785">MPLISIADLARAGRDAYKTFQEQDDINSLNQAIGCLRIVNNHVQLPFVLADLGLYLHDRYEISGSPSDVDEAIIFETESLARLGQDPSNRARILNNLGQFYKSRFELSATPGDLEQAISQTYLAVIEASDHEHEMASQYLDYFLELVVMQTGYCGTEQDLTSTFEKIEELIKTGASTIKPRHFDLIANLYYQKFEITGDLSDIYKAIDHAESALEVTEDDSNYRALRLTNLANYQLTLYESDSQGAVLEDAIQHTREAVLLASRSEYDDLVERMTLALALHHSFHWNGNADNLNEAIELSMQVVNTTGPQDPNWAQRMQNVAMFVKTRYRAQGNIDGIDTLVKSLKQAMVDESLPKETRRGSAAILVGLSADKYQSTGSDQDFELTINAYNIAIEQQPESYQTWKRQCHITRTISTLFRKRFESSQDPQDIEMSITLARRFSLTDDHLIGDSCASTLALALWTDFRVRGGIEKLDEAVELATGVTQGLSPIGADYVGGLANLSAICQTRYDATGNETDLHTCLDSALKALSITIPEGDATLRIGLLLSASSAYISKVERYGDLENIQLAVKYASEAKDVAKNERLDADVLTSLDMTISQALVLRYHQLQAIADLDEAVESLRHARAVALEHFQFPIVLNNLGETLRLQFSRVRDSTCLIDAVDVLEGALVVASSDDPARAMYYSNLSLSLYSLFELTQERETLERSIEFSDVAVLETDLGNIQLPDRLSTNGTLYAARFELAGMESDMDKAISQTQAAINATPPDNPQCANYYNNLGGYFMKRSLARETKDKGSTPQSKKDMEASFQAYNHLLCMPSATPLQRVAAGYSASSIAFNDGDLTGAQRIMEKAVEMLPKISPLILDRSDQEHALSGISGLASYATSIALQAGSNAADALRLQEAARGVITGLTISARNDISDLEARAPNLAAEYKTCRDELSYTSPVSSLMSERSEATVLYSLNRYELNKRLEALEDKIRREVPGFENFQKPPTTNDLKRLATKGPVVSFNVSHIRSDAFIITSTDITSVSLPDLKEDDLTANAKLFLEEPMITRGSLRTRFARNQTLLKILKWLWDVAVHPVLQALDIQQSEAGDKLPRIWWTASGLMALMPIHAAGDHSTNDAPNMFNFAIPSYTTTLKALAYAREAEWKPLRGPMCEFAFMASPNDARKSTPLTVEESARELCDAVGPRCKTKVLVGPSKAEALEILETCNAVYLGCHGESVSMSPCRSYLQLGADADSHLTIQEIQGSRHKEAQLAYLSACSTANVSAKHLVDEVVHIAGAFSLLGFRQVVGTFWQAKNTAAGMVAIKFYQELMDGDYDEDCISRAYHTAVMELRACYIQDPLVWATFVHFGA</sequence>
<reference evidence="2" key="1">
    <citation type="journal article" date="2017" name="Mycologia">
        <title>Fusarium algeriense, sp. nov., a novel toxigenic crown rot pathogen of durum wheat from Algeria is nested in the Fusarium burgessii species complex.</title>
        <authorList>
            <person name="Laraba I."/>
            <person name="Keddad A."/>
            <person name="Boureghda H."/>
            <person name="Abdallah N."/>
            <person name="Vaughan M.M."/>
            <person name="Proctor R.H."/>
            <person name="Busman M."/>
            <person name="O'Donnell K."/>
        </authorList>
    </citation>
    <scope>NUCLEOTIDE SEQUENCE</scope>
    <source>
        <strain evidence="2">NRRL 25174</strain>
    </source>
</reference>